<dbReference type="SUPFAM" id="SSF52540">
    <property type="entry name" value="P-loop containing nucleoside triphosphate hydrolases"/>
    <property type="match status" value="1"/>
</dbReference>
<evidence type="ECO:0000256" key="1">
    <source>
        <dbReference type="SAM" id="MobiDB-lite"/>
    </source>
</evidence>
<protein>
    <recommendedName>
        <fullName evidence="5">MinD-like ATPase involved in chromosome partitioning or flagellar assembly</fullName>
    </recommendedName>
</protein>
<sequence length="1140" mass="117689">MDLPTYTNIWRIEKRLYKLYDLRLPMPLPLVQIGVFVGVFLPWIILLQVVGVPFHAPWHVVYLVPPGLLTWLATRPVIEGKRLTELLISQVRYLTEARTWARLTPIREPGEVVIVGRVWRRGRLAGDRLHVARAAEQSVESPPAPEPAATPVAAAPPVLEYTGNGAGQAPTGAPRRPAIAQRPQAPSLQPTPHDGSTVVPPTAPGERRLTPPAVEPTRPQPVRPEPASPPAAARPARPQPTAPQAVPGFPASADPSTTPGAPARPGLPARPEVPVTPATSATPTTSPTPATPAARAAGSAPADGETVDRRAGERGRPGEQRPDTTPARGQDRDLDAPRRPTRPRNISHEPETPAANPRPVPPTLGRPAEPQAARPTGPTAPPRPETPARSDAPAKPATAGPAGLVGRHAAPARPVAHPDASPASAAGEGSTTPPSGPTPVRPGAAQPPAARPAAARPSATDRPGEPADSGPPVRPAVSGQADEGSRSASVIPLPHGRHAKPAEDSPAARSAEPPTGNDDPARPSSRPPADGTAERKAPAASGAAELEGPAPGTAERGAPAASGAVDREASAAGAPEQRGAPAASGPADHETTSASGAAERGAPASPAAAEHGASAPGAAKHEGATPGAASEGRTAADDTGAADRGPAAPADEEQDIAAARTDQIVWPTPSRRPAASRPDAGAAPPRDTSSGRPARPATPSRGRSHGDEATPSREARPAARDAGSPAPNWTPPAPGRPVTPPTPPLPAAPPAPPRAPAAGHPSSRTAPPQAPAQPPAQSPAQPPRTQPTRPAQVPAARPARPSAPSRQGAGQQPWQGRPEAAAGAPPESPARAVRSGPASPVRPGPMPQAAHEDEGHGDDGRGRRRIFSGGGNGDGDYEQRVRTAFAGARRVVVLGCTGGAGQTVTALMLGHTFAQHRGDRIVAVDVNPGPGAMARRTRTETRETLTSLIAHAEQVTGYQMMRRYTSISKSGLEVVAAGKNPVQALDDRDYALAMRTLDRFYSITLLDAAAAVVARVLPYADQIVLVAPASSDAPRAVAMTFEWLDGHGYEDLRSRAVTVINGVSRRSMDDVEQAESVARGRCRALVRIPWDDHLSLDRAPRNELRSLRAPTRKAYIALGGVVAGGLVQTPGRYPQQEVSR</sequence>
<feature type="transmembrane region" description="Helical" evidence="2">
    <location>
        <begin position="28"/>
        <end position="50"/>
    </location>
</feature>
<evidence type="ECO:0000256" key="2">
    <source>
        <dbReference type="SAM" id="Phobius"/>
    </source>
</evidence>
<feature type="compositionally biased region" description="Pro residues" evidence="1">
    <location>
        <begin position="768"/>
        <end position="785"/>
    </location>
</feature>
<name>A0ABP8THG3_9ACTN</name>
<evidence type="ECO:0008006" key="5">
    <source>
        <dbReference type="Google" id="ProtNLM"/>
    </source>
</evidence>
<feature type="region of interest" description="Disordered" evidence="1">
    <location>
        <begin position="158"/>
        <end position="877"/>
    </location>
</feature>
<reference evidence="4" key="1">
    <citation type="journal article" date="2019" name="Int. J. Syst. Evol. Microbiol.">
        <title>The Global Catalogue of Microorganisms (GCM) 10K type strain sequencing project: providing services to taxonomists for standard genome sequencing and annotation.</title>
        <authorList>
            <consortium name="The Broad Institute Genomics Platform"/>
            <consortium name="The Broad Institute Genome Sequencing Center for Infectious Disease"/>
            <person name="Wu L."/>
            <person name="Ma J."/>
        </authorList>
    </citation>
    <scope>NUCLEOTIDE SEQUENCE [LARGE SCALE GENOMIC DNA]</scope>
    <source>
        <strain evidence="4">JCM 17938</strain>
    </source>
</reference>
<feature type="compositionally biased region" description="Low complexity" evidence="1">
    <location>
        <begin position="259"/>
        <end position="302"/>
    </location>
</feature>
<feature type="compositionally biased region" description="Low complexity" evidence="1">
    <location>
        <begin position="786"/>
        <end position="809"/>
    </location>
</feature>
<keyword evidence="4" id="KW-1185">Reference proteome</keyword>
<proteinExistence type="predicted"/>
<dbReference type="Gene3D" id="3.40.50.300">
    <property type="entry name" value="P-loop containing nucleotide triphosphate hydrolases"/>
    <property type="match status" value="1"/>
</dbReference>
<feature type="compositionally biased region" description="Low complexity" evidence="1">
    <location>
        <begin position="637"/>
        <end position="649"/>
    </location>
</feature>
<keyword evidence="2" id="KW-0472">Membrane</keyword>
<feature type="compositionally biased region" description="Low complexity" evidence="1">
    <location>
        <begin position="441"/>
        <end position="461"/>
    </location>
</feature>
<dbReference type="EMBL" id="BAABHJ010000008">
    <property type="protein sequence ID" value="GAA4608393.1"/>
    <property type="molecule type" value="Genomic_DNA"/>
</dbReference>
<gene>
    <name evidence="3" type="ORF">GCM10023195_32840</name>
</gene>
<comment type="caution">
    <text evidence="3">The sequence shown here is derived from an EMBL/GenBank/DDBJ whole genome shotgun (WGS) entry which is preliminary data.</text>
</comment>
<dbReference type="Pfam" id="PF12648">
    <property type="entry name" value="TcpE"/>
    <property type="match status" value="1"/>
</dbReference>
<dbReference type="PANTHER" id="PTHR43384">
    <property type="entry name" value="SEPTUM SITE-DETERMINING PROTEIN MIND HOMOLOG, CHLOROPLASTIC-RELATED"/>
    <property type="match status" value="1"/>
</dbReference>
<feature type="compositionally biased region" description="Low complexity" evidence="1">
    <location>
        <begin position="593"/>
        <end position="618"/>
    </location>
</feature>
<dbReference type="InterPro" id="IPR050625">
    <property type="entry name" value="ParA/MinD_ATPase"/>
</dbReference>
<feature type="compositionally biased region" description="Low complexity" evidence="1">
    <location>
        <begin position="756"/>
        <end position="767"/>
    </location>
</feature>
<feature type="compositionally biased region" description="Pro residues" evidence="1">
    <location>
        <begin position="728"/>
        <end position="755"/>
    </location>
</feature>
<dbReference type="PANTHER" id="PTHR43384:SF14">
    <property type="entry name" value="ESX-1 SECRETION-ASSOCIATED PROTEIN ESPI"/>
    <property type="match status" value="1"/>
</dbReference>
<dbReference type="InterPro" id="IPR025608">
    <property type="entry name" value="TcpE"/>
</dbReference>
<keyword evidence="2" id="KW-0812">Transmembrane</keyword>
<organism evidence="3 4">
    <name type="scientific">Actinoallomurus liliacearum</name>
    <dbReference type="NCBI Taxonomy" id="1080073"/>
    <lineage>
        <taxon>Bacteria</taxon>
        <taxon>Bacillati</taxon>
        <taxon>Actinomycetota</taxon>
        <taxon>Actinomycetes</taxon>
        <taxon>Streptosporangiales</taxon>
        <taxon>Thermomonosporaceae</taxon>
        <taxon>Actinoallomurus</taxon>
    </lineage>
</organism>
<feature type="compositionally biased region" description="Basic and acidic residues" evidence="1">
    <location>
        <begin position="306"/>
        <end position="322"/>
    </location>
</feature>
<feature type="transmembrane region" description="Helical" evidence="2">
    <location>
        <begin position="56"/>
        <end position="74"/>
    </location>
</feature>
<keyword evidence="2" id="KW-1133">Transmembrane helix</keyword>
<feature type="compositionally biased region" description="Basic and acidic residues" evidence="1">
    <location>
        <begin position="850"/>
        <end position="861"/>
    </location>
</feature>
<evidence type="ECO:0000313" key="3">
    <source>
        <dbReference type="EMBL" id="GAA4608393.1"/>
    </source>
</evidence>
<feature type="compositionally biased region" description="Basic and acidic residues" evidence="1">
    <location>
        <begin position="329"/>
        <end position="338"/>
    </location>
</feature>
<evidence type="ECO:0000313" key="4">
    <source>
        <dbReference type="Proteomes" id="UP001500212"/>
    </source>
</evidence>
<feature type="compositionally biased region" description="Basic and acidic residues" evidence="1">
    <location>
        <begin position="704"/>
        <end position="719"/>
    </location>
</feature>
<feature type="compositionally biased region" description="Low complexity" evidence="1">
    <location>
        <begin position="387"/>
        <end position="420"/>
    </location>
</feature>
<dbReference type="RefSeq" id="WP_345354338.1">
    <property type="nucleotide sequence ID" value="NZ_BAABHJ010000008.1"/>
</dbReference>
<accession>A0ABP8THG3</accession>
<feature type="compositionally biased region" description="Low complexity" evidence="1">
    <location>
        <begin position="816"/>
        <end position="832"/>
    </location>
</feature>
<dbReference type="Proteomes" id="UP001500212">
    <property type="component" value="Unassembled WGS sequence"/>
</dbReference>
<dbReference type="InterPro" id="IPR027417">
    <property type="entry name" value="P-loop_NTPase"/>
</dbReference>
<feature type="compositionally biased region" description="Low complexity" evidence="1">
    <location>
        <begin position="667"/>
        <end position="688"/>
    </location>
</feature>
<feature type="compositionally biased region" description="Pro residues" evidence="1">
    <location>
        <begin position="218"/>
        <end position="229"/>
    </location>
</feature>